<sequence length="195" mass="21547">MAEGALTAELILGTTEDVLRRYGPAKATVVDVARALGVSHGSVYRHFPTKAALREAVARRWLERWHEGLADVAHTDAPAEQRLRDWLSTLFEIKRQKVREDPELFDTFATLMRENLAVVDDHVTGLENDLEKIIADGIEAGDFAPRDSRVAARAVFDATNRFHDPIYAADWKAPTIDVAFSAVVSLVVSGLSVPD</sequence>
<proteinExistence type="predicted"/>
<dbReference type="AlphaFoldDB" id="A0A290ZCP5"/>
<dbReference type="Pfam" id="PF17935">
    <property type="entry name" value="TetR_C_27"/>
    <property type="match status" value="1"/>
</dbReference>
<dbReference type="PANTHER" id="PTHR30055:SF151">
    <property type="entry name" value="TRANSCRIPTIONAL REGULATORY PROTEIN"/>
    <property type="match status" value="1"/>
</dbReference>
<evidence type="ECO:0000256" key="4">
    <source>
        <dbReference type="PROSITE-ProRule" id="PRU00335"/>
    </source>
</evidence>
<dbReference type="PROSITE" id="PS01081">
    <property type="entry name" value="HTH_TETR_1"/>
    <property type="match status" value="1"/>
</dbReference>
<dbReference type="PANTHER" id="PTHR30055">
    <property type="entry name" value="HTH-TYPE TRANSCRIPTIONAL REGULATOR RUTR"/>
    <property type="match status" value="1"/>
</dbReference>
<gene>
    <name evidence="6" type="ORF">CNX65_28500</name>
</gene>
<evidence type="ECO:0000256" key="1">
    <source>
        <dbReference type="ARBA" id="ARBA00023015"/>
    </source>
</evidence>
<reference evidence="6" key="1">
    <citation type="submission" date="2017-09" db="EMBL/GenBank/DDBJ databases">
        <title>Complete Genome Sequence of ansamitocin-producing Bacterium Actinosynnema pretiosum X47.</title>
        <authorList>
            <person name="Cao G."/>
            <person name="Zong G."/>
            <person name="Zhong C."/>
            <person name="Fu J."/>
        </authorList>
    </citation>
    <scope>NUCLEOTIDE SEQUENCE [LARGE SCALE GENOMIC DNA]</scope>
    <source>
        <strain evidence="6">X47</strain>
    </source>
</reference>
<evidence type="ECO:0000259" key="5">
    <source>
        <dbReference type="PROSITE" id="PS50977"/>
    </source>
</evidence>
<dbReference type="KEGG" id="apre:CNX65_28500"/>
<dbReference type="InterPro" id="IPR041478">
    <property type="entry name" value="TetR_C_27"/>
</dbReference>
<dbReference type="PRINTS" id="PR00455">
    <property type="entry name" value="HTHTETR"/>
</dbReference>
<dbReference type="InterPro" id="IPR023772">
    <property type="entry name" value="DNA-bd_HTH_TetR-type_CS"/>
</dbReference>
<keyword evidence="2 4" id="KW-0238">DNA-binding</keyword>
<dbReference type="GO" id="GO:0003700">
    <property type="term" value="F:DNA-binding transcription factor activity"/>
    <property type="evidence" value="ECO:0007669"/>
    <property type="project" value="TreeGrafter"/>
</dbReference>
<name>A0A290ZCP5_9PSEU</name>
<keyword evidence="7" id="KW-1185">Reference proteome</keyword>
<dbReference type="PROSITE" id="PS50977">
    <property type="entry name" value="HTH_TETR_2"/>
    <property type="match status" value="1"/>
</dbReference>
<dbReference type="EMBL" id="CP023445">
    <property type="protein sequence ID" value="ATE56743.1"/>
    <property type="molecule type" value="Genomic_DNA"/>
</dbReference>
<organism evidence="6 7">
    <name type="scientific">Actinosynnema pretiosum</name>
    <dbReference type="NCBI Taxonomy" id="42197"/>
    <lineage>
        <taxon>Bacteria</taxon>
        <taxon>Bacillati</taxon>
        <taxon>Actinomycetota</taxon>
        <taxon>Actinomycetes</taxon>
        <taxon>Pseudonocardiales</taxon>
        <taxon>Pseudonocardiaceae</taxon>
        <taxon>Actinosynnema</taxon>
    </lineage>
</organism>
<keyword evidence="3" id="KW-0804">Transcription</keyword>
<feature type="DNA-binding region" description="H-T-H motif" evidence="4">
    <location>
        <begin position="28"/>
        <end position="47"/>
    </location>
</feature>
<dbReference type="SUPFAM" id="SSF48498">
    <property type="entry name" value="Tetracyclin repressor-like, C-terminal domain"/>
    <property type="match status" value="1"/>
</dbReference>
<dbReference type="Gene3D" id="1.10.357.10">
    <property type="entry name" value="Tetracycline Repressor, domain 2"/>
    <property type="match status" value="1"/>
</dbReference>
<accession>A0A290ZCP5</accession>
<evidence type="ECO:0000313" key="7">
    <source>
        <dbReference type="Proteomes" id="UP000218505"/>
    </source>
</evidence>
<dbReference type="InterPro" id="IPR036271">
    <property type="entry name" value="Tet_transcr_reg_TetR-rel_C_sf"/>
</dbReference>
<evidence type="ECO:0000256" key="2">
    <source>
        <dbReference type="ARBA" id="ARBA00023125"/>
    </source>
</evidence>
<dbReference type="Pfam" id="PF00440">
    <property type="entry name" value="TetR_N"/>
    <property type="match status" value="1"/>
</dbReference>
<evidence type="ECO:0000256" key="3">
    <source>
        <dbReference type="ARBA" id="ARBA00023163"/>
    </source>
</evidence>
<dbReference type="GO" id="GO:0000976">
    <property type="term" value="F:transcription cis-regulatory region binding"/>
    <property type="evidence" value="ECO:0007669"/>
    <property type="project" value="TreeGrafter"/>
</dbReference>
<evidence type="ECO:0000313" key="6">
    <source>
        <dbReference type="EMBL" id="ATE56743.1"/>
    </source>
</evidence>
<feature type="domain" description="HTH tetR-type" evidence="5">
    <location>
        <begin position="5"/>
        <end position="65"/>
    </location>
</feature>
<dbReference type="InterPro" id="IPR050109">
    <property type="entry name" value="HTH-type_TetR-like_transc_reg"/>
</dbReference>
<protein>
    <submittedName>
        <fullName evidence="6">TetR family transcriptional regulator</fullName>
    </submittedName>
</protein>
<dbReference type="Proteomes" id="UP000218505">
    <property type="component" value="Chromosome"/>
</dbReference>
<dbReference type="InterPro" id="IPR001647">
    <property type="entry name" value="HTH_TetR"/>
</dbReference>
<dbReference type="SUPFAM" id="SSF46689">
    <property type="entry name" value="Homeodomain-like"/>
    <property type="match status" value="1"/>
</dbReference>
<keyword evidence="1" id="KW-0805">Transcription regulation</keyword>
<dbReference type="InterPro" id="IPR009057">
    <property type="entry name" value="Homeodomain-like_sf"/>
</dbReference>